<keyword evidence="2 4" id="KW-0238">DNA-binding</keyword>
<dbReference type="InterPro" id="IPR011010">
    <property type="entry name" value="DNA_brk_join_enz"/>
</dbReference>
<dbReference type="InterPro" id="IPR013762">
    <property type="entry name" value="Integrase-like_cat_sf"/>
</dbReference>
<dbReference type="CDD" id="cd01189">
    <property type="entry name" value="INT_ICEBs1_C_like"/>
    <property type="match status" value="1"/>
</dbReference>
<evidence type="ECO:0000313" key="8">
    <source>
        <dbReference type="Proteomes" id="UP001321475"/>
    </source>
</evidence>
<dbReference type="PROSITE" id="PS51898">
    <property type="entry name" value="TYR_RECOMBINASE"/>
    <property type="match status" value="1"/>
</dbReference>
<name>A0ABN6X865_9CELL</name>
<dbReference type="EMBL" id="AP027729">
    <property type="protein sequence ID" value="BDZ40779.1"/>
    <property type="molecule type" value="Genomic_DNA"/>
</dbReference>
<dbReference type="InterPro" id="IPR044068">
    <property type="entry name" value="CB"/>
</dbReference>
<dbReference type="PANTHER" id="PTHR30349:SF64">
    <property type="entry name" value="PROPHAGE INTEGRASE INTD-RELATED"/>
    <property type="match status" value="1"/>
</dbReference>
<protein>
    <submittedName>
        <fullName evidence="7">Site-specific integrase</fullName>
    </submittedName>
</protein>
<dbReference type="InterPro" id="IPR050090">
    <property type="entry name" value="Tyrosine_recombinase_XerCD"/>
</dbReference>
<dbReference type="InterPro" id="IPR002104">
    <property type="entry name" value="Integrase_catalytic"/>
</dbReference>
<dbReference type="InterPro" id="IPR010998">
    <property type="entry name" value="Integrase_recombinase_N"/>
</dbReference>
<accession>A0ABN6X865</accession>
<dbReference type="Proteomes" id="UP001321475">
    <property type="component" value="Chromosome"/>
</dbReference>
<organism evidence="7 8">
    <name type="scientific">Paraoerskovia sediminicola</name>
    <dbReference type="NCBI Taxonomy" id="1138587"/>
    <lineage>
        <taxon>Bacteria</taxon>
        <taxon>Bacillati</taxon>
        <taxon>Actinomycetota</taxon>
        <taxon>Actinomycetes</taxon>
        <taxon>Micrococcales</taxon>
        <taxon>Cellulomonadaceae</taxon>
        <taxon>Paraoerskovia</taxon>
    </lineage>
</organism>
<dbReference type="Gene3D" id="1.10.443.10">
    <property type="entry name" value="Intergrase catalytic core"/>
    <property type="match status" value="1"/>
</dbReference>
<dbReference type="SUPFAM" id="SSF56349">
    <property type="entry name" value="DNA breaking-rejoining enzymes"/>
    <property type="match status" value="1"/>
</dbReference>
<evidence type="ECO:0000259" key="6">
    <source>
        <dbReference type="PROSITE" id="PS51900"/>
    </source>
</evidence>
<dbReference type="RefSeq" id="WP_286218110.1">
    <property type="nucleotide sequence ID" value="NZ_AP027729.1"/>
</dbReference>
<proteinExistence type="inferred from homology"/>
<dbReference type="Pfam" id="PF00589">
    <property type="entry name" value="Phage_integrase"/>
    <property type="match status" value="1"/>
</dbReference>
<evidence type="ECO:0000259" key="5">
    <source>
        <dbReference type="PROSITE" id="PS51898"/>
    </source>
</evidence>
<evidence type="ECO:0000256" key="4">
    <source>
        <dbReference type="PROSITE-ProRule" id="PRU01248"/>
    </source>
</evidence>
<keyword evidence="3" id="KW-0233">DNA recombination</keyword>
<evidence type="ECO:0000256" key="1">
    <source>
        <dbReference type="ARBA" id="ARBA00008857"/>
    </source>
</evidence>
<evidence type="ECO:0000256" key="3">
    <source>
        <dbReference type="ARBA" id="ARBA00023172"/>
    </source>
</evidence>
<dbReference type="Gene3D" id="1.10.150.130">
    <property type="match status" value="1"/>
</dbReference>
<gene>
    <name evidence="7" type="ORF">GCM10025865_00780</name>
</gene>
<evidence type="ECO:0000313" key="7">
    <source>
        <dbReference type="EMBL" id="BDZ40779.1"/>
    </source>
</evidence>
<reference evidence="8" key="1">
    <citation type="journal article" date="2019" name="Int. J. Syst. Evol. Microbiol.">
        <title>The Global Catalogue of Microorganisms (GCM) 10K type strain sequencing project: providing services to taxonomists for standard genome sequencing and annotation.</title>
        <authorList>
            <consortium name="The Broad Institute Genomics Platform"/>
            <consortium name="The Broad Institute Genome Sequencing Center for Infectious Disease"/>
            <person name="Wu L."/>
            <person name="Ma J."/>
        </authorList>
    </citation>
    <scope>NUCLEOTIDE SEQUENCE [LARGE SCALE GENOMIC DNA]</scope>
    <source>
        <strain evidence="8">NBRC 108565</strain>
    </source>
</reference>
<keyword evidence="8" id="KW-1185">Reference proteome</keyword>
<sequence length="379" mass="41869">MPINPQPYRLADGTVKYKVRFRVPGKPNPTSESFTTLAEAKKFVRLIERAGPVAAQEVRQASTTSDLDSPTLRTYLGRHLARLEASATPGTVADYRRMAERTWLARLGDIPLDMLTRDAVVAWVAWQRQQTTRRGTPYSTKSIANAHGLLSTVLAAAVDDELIARNPARGVRLPRDQHAPEMEIFTPSEWDAFYAAMDDHYRPLIAFLRGTGTRIGEATAVQVRDVNLDRGTVRIRRAWKKGAAGTYLGDTKTKRGNRTILLAPVVLERLAPLLEGRVADALVFTAAGGGQIHAHRFRERQWQRALDVAGITKRLTPHSLRHTHASELLTAGVSPHVVQHRLGHEDLSTTSRVYAHLLTDAQAAAVAVSQQSFAPQIEA</sequence>
<comment type="similarity">
    <text evidence="1">Belongs to the 'phage' integrase family.</text>
</comment>
<dbReference type="PANTHER" id="PTHR30349">
    <property type="entry name" value="PHAGE INTEGRASE-RELATED"/>
    <property type="match status" value="1"/>
</dbReference>
<evidence type="ECO:0000256" key="2">
    <source>
        <dbReference type="ARBA" id="ARBA00023125"/>
    </source>
</evidence>
<dbReference type="PROSITE" id="PS51900">
    <property type="entry name" value="CB"/>
    <property type="match status" value="1"/>
</dbReference>
<feature type="domain" description="Tyr recombinase" evidence="5">
    <location>
        <begin position="180"/>
        <end position="367"/>
    </location>
</feature>
<feature type="domain" description="Core-binding (CB)" evidence="6">
    <location>
        <begin position="70"/>
        <end position="158"/>
    </location>
</feature>